<reference evidence="2 3" key="1">
    <citation type="journal article" date="2019" name="Int. J. Syst. Evol. Microbiol.">
        <title>The Global Catalogue of Microorganisms (GCM) 10K type strain sequencing project: providing services to taxonomists for standard genome sequencing and annotation.</title>
        <authorList>
            <consortium name="The Broad Institute Genomics Platform"/>
            <consortium name="The Broad Institute Genome Sequencing Center for Infectious Disease"/>
            <person name="Wu L."/>
            <person name="Ma J."/>
        </authorList>
    </citation>
    <scope>NUCLEOTIDE SEQUENCE [LARGE SCALE GENOMIC DNA]</scope>
    <source>
        <strain evidence="2 3">JCM 10696</strain>
    </source>
</reference>
<evidence type="ECO:0000313" key="3">
    <source>
        <dbReference type="Proteomes" id="UP001500665"/>
    </source>
</evidence>
<feature type="compositionally biased region" description="Basic and acidic residues" evidence="1">
    <location>
        <begin position="26"/>
        <end position="49"/>
    </location>
</feature>
<sequence length="190" mass="21660">MENYNSSQVMFRLAIVAALRARKRADQAESEEAIRGQAMERRQRERDETQSTLTQVQAAAEGYINWVHQQAGTEKNVSWVERWERLPEAATARSRPSDFALPDSHKAYLLEIGAWRNALLHSDSKAKNRLTDLLITQKRLTPDQSPLVLMTADLAEDVLDRAETLFRWAEKHVGINAPKRNGAWIAPDEI</sequence>
<evidence type="ECO:0000256" key="1">
    <source>
        <dbReference type="SAM" id="MobiDB-lite"/>
    </source>
</evidence>
<dbReference type="Proteomes" id="UP001500665">
    <property type="component" value="Unassembled WGS sequence"/>
</dbReference>
<keyword evidence="3" id="KW-1185">Reference proteome</keyword>
<proteinExistence type="predicted"/>
<dbReference type="EMBL" id="BAAAHH010000038">
    <property type="protein sequence ID" value="GAA0965347.1"/>
    <property type="molecule type" value="Genomic_DNA"/>
</dbReference>
<comment type="caution">
    <text evidence="2">The sequence shown here is derived from an EMBL/GenBank/DDBJ whole genome shotgun (WGS) entry which is preliminary data.</text>
</comment>
<gene>
    <name evidence="2" type="ORF">GCM10009550_65330</name>
</gene>
<organism evidence="2 3">
    <name type="scientific">Actinocorallia libanotica</name>
    <dbReference type="NCBI Taxonomy" id="46162"/>
    <lineage>
        <taxon>Bacteria</taxon>
        <taxon>Bacillati</taxon>
        <taxon>Actinomycetota</taxon>
        <taxon>Actinomycetes</taxon>
        <taxon>Streptosporangiales</taxon>
        <taxon>Thermomonosporaceae</taxon>
        <taxon>Actinocorallia</taxon>
    </lineage>
</organism>
<accession>A0ABN1RVQ6</accession>
<evidence type="ECO:0000313" key="2">
    <source>
        <dbReference type="EMBL" id="GAA0965347.1"/>
    </source>
</evidence>
<feature type="region of interest" description="Disordered" evidence="1">
    <location>
        <begin position="26"/>
        <end position="54"/>
    </location>
</feature>
<dbReference type="RefSeq" id="WP_344245429.1">
    <property type="nucleotide sequence ID" value="NZ_BAAAHH010000038.1"/>
</dbReference>
<name>A0ABN1RVQ6_9ACTN</name>
<protein>
    <submittedName>
        <fullName evidence="2">Uncharacterized protein</fullName>
    </submittedName>
</protein>